<organism evidence="2 3">
    <name type="scientific">Rhinocladiella mackenziei CBS 650.93</name>
    <dbReference type="NCBI Taxonomy" id="1442369"/>
    <lineage>
        <taxon>Eukaryota</taxon>
        <taxon>Fungi</taxon>
        <taxon>Dikarya</taxon>
        <taxon>Ascomycota</taxon>
        <taxon>Pezizomycotina</taxon>
        <taxon>Eurotiomycetes</taxon>
        <taxon>Chaetothyriomycetidae</taxon>
        <taxon>Chaetothyriales</taxon>
        <taxon>Herpotrichiellaceae</taxon>
        <taxon>Rhinocladiella</taxon>
    </lineage>
</organism>
<evidence type="ECO:0000313" key="2">
    <source>
        <dbReference type="EMBL" id="KIX02154.1"/>
    </source>
</evidence>
<protein>
    <submittedName>
        <fullName evidence="2">Uncharacterized protein</fullName>
    </submittedName>
</protein>
<dbReference type="AlphaFoldDB" id="A0A0D2I8F7"/>
<dbReference type="OrthoDB" id="10653064at2759"/>
<dbReference type="HOGENOM" id="CLU_1759824_0_0_1"/>
<dbReference type="RefSeq" id="XP_013269290.1">
    <property type="nucleotide sequence ID" value="XM_013413836.1"/>
</dbReference>
<name>A0A0D2I8F7_9EURO</name>
<reference evidence="2 3" key="1">
    <citation type="submission" date="2015-01" db="EMBL/GenBank/DDBJ databases">
        <title>The Genome Sequence of Rhinocladiella mackenzie CBS 650.93.</title>
        <authorList>
            <consortium name="The Broad Institute Genomics Platform"/>
            <person name="Cuomo C."/>
            <person name="de Hoog S."/>
            <person name="Gorbushina A."/>
            <person name="Stielow B."/>
            <person name="Teixiera M."/>
            <person name="Abouelleil A."/>
            <person name="Chapman S.B."/>
            <person name="Priest M."/>
            <person name="Young S.K."/>
            <person name="Wortman J."/>
            <person name="Nusbaum C."/>
            <person name="Birren B."/>
        </authorList>
    </citation>
    <scope>NUCLEOTIDE SEQUENCE [LARGE SCALE GENOMIC DNA]</scope>
    <source>
        <strain evidence="2 3">CBS 650.93</strain>
    </source>
</reference>
<keyword evidence="3" id="KW-1185">Reference proteome</keyword>
<dbReference type="EMBL" id="KN847480">
    <property type="protein sequence ID" value="KIX02154.1"/>
    <property type="molecule type" value="Genomic_DNA"/>
</dbReference>
<gene>
    <name evidence="2" type="ORF">Z518_08093</name>
</gene>
<feature type="compositionally biased region" description="Polar residues" evidence="1">
    <location>
        <begin position="97"/>
        <end position="107"/>
    </location>
</feature>
<evidence type="ECO:0000313" key="3">
    <source>
        <dbReference type="Proteomes" id="UP000053617"/>
    </source>
</evidence>
<dbReference type="VEuPathDB" id="FungiDB:Z518_08093"/>
<proteinExistence type="predicted"/>
<dbReference type="GeneID" id="25296164"/>
<feature type="region of interest" description="Disordered" evidence="1">
    <location>
        <begin position="79"/>
        <end position="107"/>
    </location>
</feature>
<accession>A0A0D2I8F7</accession>
<dbReference type="Proteomes" id="UP000053617">
    <property type="component" value="Unassembled WGS sequence"/>
</dbReference>
<evidence type="ECO:0000256" key="1">
    <source>
        <dbReference type="SAM" id="MobiDB-lite"/>
    </source>
</evidence>
<sequence>MSCCVVVPGSTDVLKLSLDRQFDVSTMVLRHYSKYWNLGNAMLRLLAAIRQGLDPNSAKPGSKEREMVKRFSVLLPAAAQKRRRSIPSDTDIHQQRSNDNNEYAPGTFSSPEFDNLCNVQDLQWSFELWSNFGDFEMASLEQPGPRQT</sequence>